<evidence type="ECO:0000256" key="4">
    <source>
        <dbReference type="ARBA" id="ARBA00048741"/>
    </source>
</evidence>
<proteinExistence type="predicted"/>
<dbReference type="RefSeq" id="WP_153724632.1">
    <property type="nucleotide sequence ID" value="NZ_CP045875.1"/>
</dbReference>
<evidence type="ECO:0000256" key="3">
    <source>
        <dbReference type="ARBA" id="ARBA00022888"/>
    </source>
</evidence>
<dbReference type="GO" id="GO:0004066">
    <property type="term" value="F:asparagine synthase (glutamine-hydrolyzing) activity"/>
    <property type="evidence" value="ECO:0007669"/>
    <property type="project" value="UniProtKB-EC"/>
</dbReference>
<dbReference type="SUPFAM" id="SSF52402">
    <property type="entry name" value="Adenine nucleotide alpha hydrolases-like"/>
    <property type="match status" value="1"/>
</dbReference>
<dbReference type="PANTHER" id="PTHR43284:SF1">
    <property type="entry name" value="ASPARAGINE SYNTHETASE"/>
    <property type="match status" value="1"/>
</dbReference>
<dbReference type="GO" id="GO:0006529">
    <property type="term" value="P:asparagine biosynthetic process"/>
    <property type="evidence" value="ECO:0007669"/>
    <property type="project" value="UniProtKB-KW"/>
</dbReference>
<dbReference type="Gene3D" id="3.40.50.620">
    <property type="entry name" value="HUPs"/>
    <property type="match status" value="1"/>
</dbReference>
<keyword evidence="3" id="KW-0028">Amino-acid biosynthesis</keyword>
<evidence type="ECO:0000256" key="1">
    <source>
        <dbReference type="ARBA" id="ARBA00005187"/>
    </source>
</evidence>
<dbReference type="InterPro" id="IPR014729">
    <property type="entry name" value="Rossmann-like_a/b/a_fold"/>
</dbReference>
<dbReference type="AlphaFoldDB" id="A0A5Q2N094"/>
<dbReference type="PANTHER" id="PTHR43284">
    <property type="entry name" value="ASPARAGINE SYNTHETASE (GLUTAMINE-HYDROLYZING)"/>
    <property type="match status" value="1"/>
</dbReference>
<reference evidence="6" key="1">
    <citation type="submission" date="2019-11" db="EMBL/GenBank/DDBJ databases">
        <title>Genome sequence of Heliorestis convoluta strain HH, an alkaliphilic and minimalistic phototrophic bacterium from a soda lake in Egypt.</title>
        <authorList>
            <person name="Dewey E.D."/>
            <person name="Stokes L.M."/>
            <person name="Burchell B.M."/>
            <person name="Shaffer K.N."/>
            <person name="Huntington A.M."/>
            <person name="Baker J.M."/>
            <person name="Nadendla S."/>
            <person name="Giglio M.G."/>
            <person name="Touchman J.W."/>
            <person name="Blankenship R.E."/>
            <person name="Madigan M.T."/>
            <person name="Sattley W.M."/>
        </authorList>
    </citation>
    <scope>NUCLEOTIDE SEQUENCE [LARGE SCALE GENOMIC DNA]</scope>
    <source>
        <strain evidence="6">HH</strain>
    </source>
</reference>
<protein>
    <recommendedName>
        <fullName evidence="2">asparagine synthase (glutamine-hydrolyzing)</fullName>
        <ecNumber evidence="2">6.3.5.4</ecNumber>
    </recommendedName>
</protein>
<accession>A0A5Q2N094</accession>
<name>A0A5Q2N094_9FIRM</name>
<gene>
    <name evidence="5" type="ORF">FTV88_1047</name>
</gene>
<dbReference type="OrthoDB" id="248828at2"/>
<evidence type="ECO:0000313" key="5">
    <source>
        <dbReference type="EMBL" id="QGG47199.1"/>
    </source>
</evidence>
<evidence type="ECO:0000313" key="6">
    <source>
        <dbReference type="Proteomes" id="UP000366051"/>
    </source>
</evidence>
<keyword evidence="3" id="KW-0061">Asparagine biosynthesis</keyword>
<dbReference type="Proteomes" id="UP000366051">
    <property type="component" value="Chromosome"/>
</dbReference>
<sequence>MNLTQYKTIEHYELKDVVARKIKIQTDLAASKLKYIYINQEKRCAYVSTSPKDLLDSNYVKKPLIISNLGVSFLLQSSVIPFPYTIYKNLYCIGIGDTFELYVEGNQIKYKHCHKFPFFNKNRGINGYTEAKYEEIILLLSKSVSEFNNINNKKYLFLSAGKDSMSLALAIATAGYQKEVECITYKAPREQDESSIVQAITNKLGLKHRIIELPKKIEKNHVQSIELFFYESPFPCLDNAILAYPIYAGLLDLESSTVIDGMGNDVYIGHIPTSKEYNRQKYLSSLSKFKKFSSNLSYSNFLLELFKYRVELVGISGLQFNVAKRLFNKSIDVNEYWCNEEKKKQDWDYLDLRADTRGCVLDQLVMMNKIRFSSMVYNFDVEFPWTNDDVAKYFYNMPETVLFDRKHLKNKIILRMLLIEKLNLNSDLIGKKGYRFDYYLLLDQMRQNVLNEIKSCKLWTMEINDFVKRINYMSQVSNREGKIAKGLLYKLFLISAWYNNCKYLR</sequence>
<evidence type="ECO:0000256" key="2">
    <source>
        <dbReference type="ARBA" id="ARBA00012737"/>
    </source>
</evidence>
<dbReference type="EMBL" id="CP045875">
    <property type="protein sequence ID" value="QGG47199.1"/>
    <property type="molecule type" value="Genomic_DNA"/>
</dbReference>
<keyword evidence="6" id="KW-1185">Reference proteome</keyword>
<dbReference type="KEGG" id="hcv:FTV88_1047"/>
<comment type="pathway">
    <text evidence="1">Amino-acid biosynthesis; L-asparagine biosynthesis; L-asparagine from L-aspartate (L-Gln route): step 1/1.</text>
</comment>
<dbReference type="EC" id="6.3.5.4" evidence="2"/>
<comment type="catalytic activity">
    <reaction evidence="4">
        <text>L-aspartate + L-glutamine + ATP + H2O = L-asparagine + L-glutamate + AMP + diphosphate + H(+)</text>
        <dbReference type="Rhea" id="RHEA:12228"/>
        <dbReference type="ChEBI" id="CHEBI:15377"/>
        <dbReference type="ChEBI" id="CHEBI:15378"/>
        <dbReference type="ChEBI" id="CHEBI:29985"/>
        <dbReference type="ChEBI" id="CHEBI:29991"/>
        <dbReference type="ChEBI" id="CHEBI:30616"/>
        <dbReference type="ChEBI" id="CHEBI:33019"/>
        <dbReference type="ChEBI" id="CHEBI:58048"/>
        <dbReference type="ChEBI" id="CHEBI:58359"/>
        <dbReference type="ChEBI" id="CHEBI:456215"/>
        <dbReference type="EC" id="6.3.5.4"/>
    </reaction>
</comment>
<dbReference type="InterPro" id="IPR051786">
    <property type="entry name" value="ASN_synthetase/amidase"/>
</dbReference>
<organism evidence="5 6">
    <name type="scientific">Heliorestis convoluta</name>
    <dbReference type="NCBI Taxonomy" id="356322"/>
    <lineage>
        <taxon>Bacteria</taxon>
        <taxon>Bacillati</taxon>
        <taxon>Bacillota</taxon>
        <taxon>Clostridia</taxon>
        <taxon>Eubacteriales</taxon>
        <taxon>Heliobacteriaceae</taxon>
        <taxon>Heliorestis</taxon>
    </lineage>
</organism>